<name>A0A2N8T415_STUST</name>
<evidence type="ECO:0000313" key="2">
    <source>
        <dbReference type="EMBL" id="PNG09488.1"/>
    </source>
</evidence>
<reference evidence="2 3" key="1">
    <citation type="submission" date="2018-01" db="EMBL/GenBank/DDBJ databases">
        <title>Denitrification phenotypes of diverse strains of Pseudomonas stutzeri.</title>
        <authorList>
            <person name="Milligan D.A."/>
            <person name="Bergaust L."/>
            <person name="Bakken L.R."/>
            <person name="Frostegard A."/>
        </authorList>
    </citation>
    <scope>NUCLEOTIDE SEQUENCE [LARGE SCALE GENOMIC DNA]</scope>
    <source>
        <strain evidence="2 3">24a75</strain>
    </source>
</reference>
<evidence type="ECO:0000256" key="1">
    <source>
        <dbReference type="SAM" id="MobiDB-lite"/>
    </source>
</evidence>
<comment type="caution">
    <text evidence="2">The sequence shown here is derived from an EMBL/GenBank/DDBJ whole genome shotgun (WGS) entry which is preliminary data.</text>
</comment>
<protein>
    <submittedName>
        <fullName evidence="2">Uncharacterized protein</fullName>
    </submittedName>
</protein>
<organism evidence="2 3">
    <name type="scientific">Stutzerimonas stutzeri</name>
    <name type="common">Pseudomonas stutzeri</name>
    <dbReference type="NCBI Taxonomy" id="316"/>
    <lineage>
        <taxon>Bacteria</taxon>
        <taxon>Pseudomonadati</taxon>
        <taxon>Pseudomonadota</taxon>
        <taxon>Gammaproteobacteria</taxon>
        <taxon>Pseudomonadales</taxon>
        <taxon>Pseudomonadaceae</taxon>
        <taxon>Stutzerimonas</taxon>
    </lineage>
</organism>
<sequence>MASFAAQPEGTGRFLRDAALLAVRLGPPDFTARALPRVKTGSVAAASETSTDPTGHHRLPV</sequence>
<dbReference type="Proteomes" id="UP000236023">
    <property type="component" value="Unassembled WGS sequence"/>
</dbReference>
<dbReference type="EMBL" id="POUT01000005">
    <property type="protein sequence ID" value="PNG09488.1"/>
    <property type="molecule type" value="Genomic_DNA"/>
</dbReference>
<gene>
    <name evidence="2" type="ORF">CXK94_10665</name>
</gene>
<dbReference type="AlphaFoldDB" id="A0A2N8T415"/>
<proteinExistence type="predicted"/>
<feature type="region of interest" description="Disordered" evidence="1">
    <location>
        <begin position="39"/>
        <end position="61"/>
    </location>
</feature>
<evidence type="ECO:0000313" key="3">
    <source>
        <dbReference type="Proteomes" id="UP000236023"/>
    </source>
</evidence>
<accession>A0A2N8T415</accession>